<proteinExistence type="predicted"/>
<protein>
    <recommendedName>
        <fullName evidence="1">Kazal-like domain-containing protein</fullName>
    </recommendedName>
</protein>
<accession>A0ABZ2LST9</accession>
<keyword evidence="3" id="KW-1185">Reference proteome</keyword>
<dbReference type="InterPro" id="IPR036058">
    <property type="entry name" value="Kazal_dom_sf"/>
</dbReference>
<gene>
    <name evidence="2" type="ORF">LZC94_30750</name>
</gene>
<dbReference type="SMART" id="SM00280">
    <property type="entry name" value="KAZAL"/>
    <property type="match status" value="1"/>
</dbReference>
<dbReference type="SUPFAM" id="SSF100895">
    <property type="entry name" value="Kazal-type serine protease inhibitors"/>
    <property type="match status" value="1"/>
</dbReference>
<sequence>MRTSETAHPGASPRTNEPLLLSQTGLYSNIITKQIAPGVLLYAPTHALWSDAADKRRWILLPPGTKIDTSDMDHWRFPIGTKFFKEFALGGHPIETRLIEHLADTGDAEVDYRMTPFIWRKDEMDADAAFEGASDVLGTDHDVPSRNDCFKCHIGDTGKVLGFSALQLSRMSSSPSEITLSWLVAQGKLSAPPPPGSNFPAPGGPATAAALGYLHANCGHCHSENGLAWPDTQMVLRLSVSERDPLGTQIHKTTFGVPLQRPQNAPYPLRLVSRHADQSGLIYRMSTRGTHEQMPPIATEKVDTQGLGAVTAWVNGGCSSQSDCNSNEYCDPAPGACGGAGTCKQSGNVCTAAAAQFDPVCGCNGRTYSNDCFRIGARVPLKHRGPCP</sequence>
<evidence type="ECO:0000313" key="3">
    <source>
        <dbReference type="Proteomes" id="UP001370348"/>
    </source>
</evidence>
<evidence type="ECO:0000313" key="2">
    <source>
        <dbReference type="EMBL" id="WXB12221.1"/>
    </source>
</evidence>
<reference evidence="2 3" key="1">
    <citation type="submission" date="2021-12" db="EMBL/GenBank/DDBJ databases">
        <title>Discovery of the Pendulisporaceae a myxobacterial family with distinct sporulation behavior and unique specialized metabolism.</title>
        <authorList>
            <person name="Garcia R."/>
            <person name="Popoff A."/>
            <person name="Bader C.D."/>
            <person name="Loehr J."/>
            <person name="Walesch S."/>
            <person name="Walt C."/>
            <person name="Boldt J."/>
            <person name="Bunk B."/>
            <person name="Haeckl F.J.F.P.J."/>
            <person name="Gunesch A.P."/>
            <person name="Birkelbach J."/>
            <person name="Nuebel U."/>
            <person name="Pietschmann T."/>
            <person name="Bach T."/>
            <person name="Mueller R."/>
        </authorList>
    </citation>
    <scope>NUCLEOTIDE SEQUENCE [LARGE SCALE GENOMIC DNA]</scope>
    <source>
        <strain evidence="2 3">MSr11954</strain>
    </source>
</reference>
<dbReference type="Pfam" id="PF00050">
    <property type="entry name" value="Kazal_1"/>
    <property type="match status" value="1"/>
</dbReference>
<dbReference type="EMBL" id="CP089984">
    <property type="protein sequence ID" value="WXB12221.1"/>
    <property type="molecule type" value="Genomic_DNA"/>
</dbReference>
<organism evidence="2 3">
    <name type="scientific">Pendulispora albinea</name>
    <dbReference type="NCBI Taxonomy" id="2741071"/>
    <lineage>
        <taxon>Bacteria</taxon>
        <taxon>Pseudomonadati</taxon>
        <taxon>Myxococcota</taxon>
        <taxon>Myxococcia</taxon>
        <taxon>Myxococcales</taxon>
        <taxon>Sorangiineae</taxon>
        <taxon>Pendulisporaceae</taxon>
        <taxon>Pendulispora</taxon>
    </lineage>
</organism>
<name>A0ABZ2LST9_9BACT</name>
<dbReference type="Proteomes" id="UP001370348">
    <property type="component" value="Chromosome"/>
</dbReference>
<dbReference type="RefSeq" id="WP_394821835.1">
    <property type="nucleotide sequence ID" value="NZ_CP089984.1"/>
</dbReference>
<feature type="domain" description="Kazal-like" evidence="1">
    <location>
        <begin position="338"/>
        <end position="388"/>
    </location>
</feature>
<evidence type="ECO:0000259" key="1">
    <source>
        <dbReference type="PROSITE" id="PS51465"/>
    </source>
</evidence>
<dbReference type="Gene3D" id="3.30.60.30">
    <property type="match status" value="1"/>
</dbReference>
<dbReference type="InterPro" id="IPR002350">
    <property type="entry name" value="Kazal_dom"/>
</dbReference>
<dbReference type="CDD" id="cd00104">
    <property type="entry name" value="KAZAL_FS"/>
    <property type="match status" value="1"/>
</dbReference>
<dbReference type="PROSITE" id="PS51465">
    <property type="entry name" value="KAZAL_2"/>
    <property type="match status" value="1"/>
</dbReference>